<comment type="caution">
    <text evidence="1">The sequence shown here is derived from an EMBL/GenBank/DDBJ whole genome shotgun (WGS) entry which is preliminary data.</text>
</comment>
<protein>
    <submittedName>
        <fullName evidence="1">Uncharacterized protein</fullName>
    </submittedName>
</protein>
<organism evidence="1">
    <name type="scientific">bioreactor metagenome</name>
    <dbReference type="NCBI Taxonomy" id="1076179"/>
    <lineage>
        <taxon>unclassified sequences</taxon>
        <taxon>metagenomes</taxon>
        <taxon>ecological metagenomes</taxon>
    </lineage>
</organism>
<accession>A0A645J737</accession>
<name>A0A645J737_9ZZZZ</name>
<gene>
    <name evidence="1" type="ORF">SDC9_206967</name>
</gene>
<sequence>MTSSYLVFKDVRHRNELYGSSRLKGIIRGPRSASAAADKSDLDRVATGRVHMRYRYASQSGHRGDASCGLDEIPARGKRIETGIHAPQYFPSCFRVND</sequence>
<evidence type="ECO:0000313" key="1">
    <source>
        <dbReference type="EMBL" id="MPN59246.1"/>
    </source>
</evidence>
<reference evidence="1" key="1">
    <citation type="submission" date="2019-08" db="EMBL/GenBank/DDBJ databases">
        <authorList>
            <person name="Kucharzyk K."/>
            <person name="Murdoch R.W."/>
            <person name="Higgins S."/>
            <person name="Loffler F."/>
        </authorList>
    </citation>
    <scope>NUCLEOTIDE SEQUENCE</scope>
</reference>
<dbReference type="AlphaFoldDB" id="A0A645J737"/>
<dbReference type="EMBL" id="VSSQ01133023">
    <property type="protein sequence ID" value="MPN59246.1"/>
    <property type="molecule type" value="Genomic_DNA"/>
</dbReference>
<proteinExistence type="predicted"/>